<name>A0AAD9WVZ7_9ROSI</name>
<dbReference type="EMBL" id="JANJYI010000006">
    <property type="protein sequence ID" value="KAK2644507.1"/>
    <property type="molecule type" value="Genomic_DNA"/>
</dbReference>
<dbReference type="AlphaFoldDB" id="A0AAD9WVZ7"/>
<comment type="caution">
    <text evidence="1">The sequence shown here is derived from an EMBL/GenBank/DDBJ whole genome shotgun (WGS) entry which is preliminary data.</text>
</comment>
<gene>
    <name evidence="1" type="ORF">Ddye_019702</name>
</gene>
<keyword evidence="2" id="KW-1185">Reference proteome</keyword>
<accession>A0AAD9WVZ7</accession>
<protein>
    <submittedName>
        <fullName evidence="1">Uncharacterized protein</fullName>
    </submittedName>
</protein>
<evidence type="ECO:0000313" key="2">
    <source>
        <dbReference type="Proteomes" id="UP001280121"/>
    </source>
</evidence>
<organism evidence="1 2">
    <name type="scientific">Dipteronia dyeriana</name>
    <dbReference type="NCBI Taxonomy" id="168575"/>
    <lineage>
        <taxon>Eukaryota</taxon>
        <taxon>Viridiplantae</taxon>
        <taxon>Streptophyta</taxon>
        <taxon>Embryophyta</taxon>
        <taxon>Tracheophyta</taxon>
        <taxon>Spermatophyta</taxon>
        <taxon>Magnoliopsida</taxon>
        <taxon>eudicotyledons</taxon>
        <taxon>Gunneridae</taxon>
        <taxon>Pentapetalae</taxon>
        <taxon>rosids</taxon>
        <taxon>malvids</taxon>
        <taxon>Sapindales</taxon>
        <taxon>Sapindaceae</taxon>
        <taxon>Hippocastanoideae</taxon>
        <taxon>Acereae</taxon>
        <taxon>Dipteronia</taxon>
    </lineage>
</organism>
<dbReference type="Proteomes" id="UP001280121">
    <property type="component" value="Unassembled WGS sequence"/>
</dbReference>
<reference evidence="1" key="1">
    <citation type="journal article" date="2023" name="Plant J.">
        <title>Genome sequences and population genomics provide insights into the demographic history, inbreeding, and mutation load of two 'living fossil' tree species of Dipteronia.</title>
        <authorList>
            <person name="Feng Y."/>
            <person name="Comes H.P."/>
            <person name="Chen J."/>
            <person name="Zhu S."/>
            <person name="Lu R."/>
            <person name="Zhang X."/>
            <person name="Li P."/>
            <person name="Qiu J."/>
            <person name="Olsen K.M."/>
            <person name="Qiu Y."/>
        </authorList>
    </citation>
    <scope>NUCLEOTIDE SEQUENCE</scope>
    <source>
        <strain evidence="1">KIB01</strain>
    </source>
</reference>
<proteinExistence type="predicted"/>
<sequence length="171" mass="19613">MGFAVCLVIGSEGYNVNDFDQGCFDVRYYFHIETGDDHKEGFFHYSIAPFNIRPDEHNELICPDHILLGYNLSRKCYEFFQELDTLLANRGMSDYVGTTFEFNLEQMYYSLNGVETCKVKHCGIQPTYVQAQVMNSVAINQDTEDTSRSNDTEETCESNPKRICTEANQCS</sequence>
<evidence type="ECO:0000313" key="1">
    <source>
        <dbReference type="EMBL" id="KAK2644507.1"/>
    </source>
</evidence>